<name>A0A6C0LRY5_9ZZZZ</name>
<evidence type="ECO:0000313" key="1">
    <source>
        <dbReference type="EMBL" id="QHU32022.1"/>
    </source>
</evidence>
<organism evidence="1">
    <name type="scientific">viral metagenome</name>
    <dbReference type="NCBI Taxonomy" id="1070528"/>
    <lineage>
        <taxon>unclassified sequences</taxon>
        <taxon>metagenomes</taxon>
        <taxon>organismal metagenomes</taxon>
    </lineage>
</organism>
<protein>
    <submittedName>
        <fullName evidence="1">Uncharacterized protein</fullName>
    </submittedName>
</protein>
<dbReference type="AlphaFoldDB" id="A0A6C0LRY5"/>
<accession>A0A6C0LRY5</accession>
<reference evidence="1" key="1">
    <citation type="journal article" date="2020" name="Nature">
        <title>Giant virus diversity and host interactions through global metagenomics.</title>
        <authorList>
            <person name="Schulz F."/>
            <person name="Roux S."/>
            <person name="Paez-Espino D."/>
            <person name="Jungbluth S."/>
            <person name="Walsh D.A."/>
            <person name="Denef V.J."/>
            <person name="McMahon K.D."/>
            <person name="Konstantinidis K.T."/>
            <person name="Eloe-Fadrosh E.A."/>
            <person name="Kyrpides N.C."/>
            <person name="Woyke T."/>
        </authorList>
    </citation>
    <scope>NUCLEOTIDE SEQUENCE</scope>
    <source>
        <strain evidence="1">GVMAG-M-3300027963-41</strain>
    </source>
</reference>
<proteinExistence type="predicted"/>
<dbReference type="EMBL" id="MN740534">
    <property type="protein sequence ID" value="QHU32022.1"/>
    <property type="molecule type" value="Genomic_DNA"/>
</dbReference>
<sequence length="137" mass="16157">MSVTTLSIKDIPYSLVPNTAFHPINIDAAIRRIRSDYFDKVQWVFLEQPVTMDLILTTILESPRAQATWATVFEYRNRPFYMIRNLAHTNTTLPYRRVLVVKLDAFVIPYPMRTWDRVHSSLTREEFYPLPSMTMSQ</sequence>